<feature type="region of interest" description="Disordered" evidence="1">
    <location>
        <begin position="305"/>
        <end position="358"/>
    </location>
</feature>
<gene>
    <name evidence="2" type="ORF">BS47DRAFT_1369055</name>
</gene>
<reference evidence="2" key="1">
    <citation type="journal article" date="2020" name="Nat. Commun.">
        <title>Large-scale genome sequencing of mycorrhizal fungi provides insights into the early evolution of symbiotic traits.</title>
        <authorList>
            <person name="Miyauchi S."/>
            <person name="Kiss E."/>
            <person name="Kuo A."/>
            <person name="Drula E."/>
            <person name="Kohler A."/>
            <person name="Sanchez-Garcia M."/>
            <person name="Morin E."/>
            <person name="Andreopoulos B."/>
            <person name="Barry K.W."/>
            <person name="Bonito G."/>
            <person name="Buee M."/>
            <person name="Carver A."/>
            <person name="Chen C."/>
            <person name="Cichocki N."/>
            <person name="Clum A."/>
            <person name="Culley D."/>
            <person name="Crous P.W."/>
            <person name="Fauchery L."/>
            <person name="Girlanda M."/>
            <person name="Hayes R.D."/>
            <person name="Keri Z."/>
            <person name="LaButti K."/>
            <person name="Lipzen A."/>
            <person name="Lombard V."/>
            <person name="Magnuson J."/>
            <person name="Maillard F."/>
            <person name="Murat C."/>
            <person name="Nolan M."/>
            <person name="Ohm R.A."/>
            <person name="Pangilinan J."/>
            <person name="Pereira M.F."/>
            <person name="Perotto S."/>
            <person name="Peter M."/>
            <person name="Pfister S."/>
            <person name="Riley R."/>
            <person name="Sitrit Y."/>
            <person name="Stielow J.B."/>
            <person name="Szollosi G."/>
            <person name="Zifcakova L."/>
            <person name="Stursova M."/>
            <person name="Spatafora J.W."/>
            <person name="Tedersoo L."/>
            <person name="Vaario L.M."/>
            <person name="Yamada A."/>
            <person name="Yan M."/>
            <person name="Wang P."/>
            <person name="Xu J."/>
            <person name="Bruns T."/>
            <person name="Baldrian P."/>
            <person name="Vilgalys R."/>
            <person name="Dunand C."/>
            <person name="Henrissat B."/>
            <person name="Grigoriev I.V."/>
            <person name="Hibbett D."/>
            <person name="Nagy L.G."/>
            <person name="Martin F.M."/>
        </authorList>
    </citation>
    <scope>NUCLEOTIDE SEQUENCE</scope>
    <source>
        <strain evidence="2">UP504</strain>
    </source>
</reference>
<protein>
    <submittedName>
        <fullName evidence="2">Uncharacterized protein</fullName>
    </submittedName>
</protein>
<evidence type="ECO:0000313" key="3">
    <source>
        <dbReference type="Proteomes" id="UP000886523"/>
    </source>
</evidence>
<dbReference type="Proteomes" id="UP000886523">
    <property type="component" value="Unassembled WGS sequence"/>
</dbReference>
<accession>A0A9P6DMG5</accession>
<evidence type="ECO:0000313" key="2">
    <source>
        <dbReference type="EMBL" id="KAF9504083.1"/>
    </source>
</evidence>
<sequence length="377" mass="41835">MREEDPHLDKLTYPLRKITCELAIYMGFVEDLDLMPDNHPEDPMMLVLHHTNAEQASALAQNADSITVLTHILDSKLPQVLPDNPHAGRTNNAPQDDRLASIHAPAPWSATMKCSTHVNAHQEDHIDAIQYFLNGNTIIITGEHTTAEDMKDYYALIASLISPNQFKAHPDHVTEELADKWAGFKDLVAHGQPSWLGYESVLALQSSTSISFSFASDKDASKFRNQGVLYLFSMSCRTSHYIEYLQVYYCNLCSSIDHRTDACRTGAMCNVCMSTDHSTDNHPTEGPRKSKMCNACTKHLGKQKALGGVAPSGGGKPTNHKKNAKANETEVKDPTDPMQSPSASTAESKRDIENKKDHEDFKLRKACWALLAEADSR</sequence>
<keyword evidence="3" id="KW-1185">Reference proteome</keyword>
<feature type="compositionally biased region" description="Basic and acidic residues" evidence="1">
    <location>
        <begin position="347"/>
        <end position="358"/>
    </location>
</feature>
<feature type="compositionally biased region" description="Polar residues" evidence="1">
    <location>
        <begin position="337"/>
        <end position="346"/>
    </location>
</feature>
<dbReference type="AlphaFoldDB" id="A0A9P6DMG5"/>
<organism evidence="2 3">
    <name type="scientific">Hydnum rufescens UP504</name>
    <dbReference type="NCBI Taxonomy" id="1448309"/>
    <lineage>
        <taxon>Eukaryota</taxon>
        <taxon>Fungi</taxon>
        <taxon>Dikarya</taxon>
        <taxon>Basidiomycota</taxon>
        <taxon>Agaricomycotina</taxon>
        <taxon>Agaricomycetes</taxon>
        <taxon>Cantharellales</taxon>
        <taxon>Hydnaceae</taxon>
        <taxon>Hydnum</taxon>
    </lineage>
</organism>
<proteinExistence type="predicted"/>
<feature type="compositionally biased region" description="Basic and acidic residues" evidence="1">
    <location>
        <begin position="325"/>
        <end position="335"/>
    </location>
</feature>
<name>A0A9P6DMG5_9AGAM</name>
<evidence type="ECO:0000256" key="1">
    <source>
        <dbReference type="SAM" id="MobiDB-lite"/>
    </source>
</evidence>
<comment type="caution">
    <text evidence="2">The sequence shown here is derived from an EMBL/GenBank/DDBJ whole genome shotgun (WGS) entry which is preliminary data.</text>
</comment>
<dbReference type="EMBL" id="MU129265">
    <property type="protein sequence ID" value="KAF9504083.1"/>
    <property type="molecule type" value="Genomic_DNA"/>
</dbReference>